<keyword evidence="3" id="KW-1185">Reference proteome</keyword>
<dbReference type="AlphaFoldDB" id="A0A8H6KWE0"/>
<organism evidence="2 3">
    <name type="scientific">Colletotrichum plurivorum</name>
    <dbReference type="NCBI Taxonomy" id="2175906"/>
    <lineage>
        <taxon>Eukaryota</taxon>
        <taxon>Fungi</taxon>
        <taxon>Dikarya</taxon>
        <taxon>Ascomycota</taxon>
        <taxon>Pezizomycotina</taxon>
        <taxon>Sordariomycetes</taxon>
        <taxon>Hypocreomycetidae</taxon>
        <taxon>Glomerellales</taxon>
        <taxon>Glomerellaceae</taxon>
        <taxon>Colletotrichum</taxon>
        <taxon>Colletotrichum orchidearum species complex</taxon>
    </lineage>
</organism>
<dbReference type="Proteomes" id="UP000654918">
    <property type="component" value="Unassembled WGS sequence"/>
</dbReference>
<feature type="compositionally biased region" description="Gly residues" evidence="1">
    <location>
        <begin position="181"/>
        <end position="191"/>
    </location>
</feature>
<accession>A0A8H6KWE0</accession>
<reference evidence="2" key="1">
    <citation type="journal article" date="2020" name="Phytopathology">
        <title>Genome Sequence Resources of Colletotrichum truncatum, C. plurivorum, C. musicola, and C. sojae: Four Species Pathogenic to Soybean (Glycine max).</title>
        <authorList>
            <person name="Rogerio F."/>
            <person name="Boufleur T.R."/>
            <person name="Ciampi-Guillardi M."/>
            <person name="Sukno S.A."/>
            <person name="Thon M.R."/>
            <person name="Massola Junior N.S."/>
            <person name="Baroncelli R."/>
        </authorList>
    </citation>
    <scope>NUCLEOTIDE SEQUENCE</scope>
    <source>
        <strain evidence="2">LFN00145</strain>
    </source>
</reference>
<dbReference type="EMBL" id="WIGO01000019">
    <property type="protein sequence ID" value="KAF6838388.1"/>
    <property type="molecule type" value="Genomic_DNA"/>
</dbReference>
<comment type="caution">
    <text evidence="2">The sequence shown here is derived from an EMBL/GenBank/DDBJ whole genome shotgun (WGS) entry which is preliminary data.</text>
</comment>
<protein>
    <submittedName>
        <fullName evidence="2">Uncharacterized protein</fullName>
    </submittedName>
</protein>
<gene>
    <name evidence="2" type="ORF">CPLU01_02500</name>
</gene>
<feature type="compositionally biased region" description="Basic residues" evidence="1">
    <location>
        <begin position="157"/>
        <end position="166"/>
    </location>
</feature>
<name>A0A8H6KWE0_9PEZI</name>
<sequence>MCGMVVDDMETKSMTEAFESRDEHVEGVEDEQPGEINYDEIGREDIDHEIASTPRYRPNAWARCQTRCLTAIFHELDDISRELSLAGHFEVEKSRSRLVAKVPPMALIEESTAESAPESPQDERGDGGMWKAPDPYQPPLDRGTDPPYGSDISPRLTSRHHNKPHHHSLEPCAAPHAEEANGGGQAAGSSS</sequence>
<evidence type="ECO:0000313" key="3">
    <source>
        <dbReference type="Proteomes" id="UP000654918"/>
    </source>
</evidence>
<feature type="region of interest" description="Disordered" evidence="1">
    <location>
        <begin position="108"/>
        <end position="191"/>
    </location>
</feature>
<proteinExistence type="predicted"/>
<feature type="compositionally biased region" description="Low complexity" evidence="1">
    <location>
        <begin position="109"/>
        <end position="119"/>
    </location>
</feature>
<evidence type="ECO:0000256" key="1">
    <source>
        <dbReference type="SAM" id="MobiDB-lite"/>
    </source>
</evidence>
<evidence type="ECO:0000313" key="2">
    <source>
        <dbReference type="EMBL" id="KAF6838388.1"/>
    </source>
</evidence>